<proteinExistence type="predicted"/>
<dbReference type="HOGENOM" id="CLU_2468881_0_0_1"/>
<evidence type="ECO:0000313" key="1">
    <source>
        <dbReference type="EMBL" id="CCE27983.1"/>
    </source>
</evidence>
<protein>
    <submittedName>
        <fullName evidence="1">Uncharacterized protein</fullName>
    </submittedName>
</protein>
<comment type="caution">
    <text evidence="1">The sequence shown here is derived from an EMBL/GenBank/DDBJ whole genome shotgun (WGS) entry which is preliminary data.</text>
</comment>
<dbReference type="EMBL" id="CAGA01000006">
    <property type="protein sequence ID" value="CCE27983.1"/>
    <property type="molecule type" value="Genomic_DNA"/>
</dbReference>
<dbReference type="VEuPathDB" id="FungiDB:CPUR_01457"/>
<keyword evidence="2" id="KW-1185">Reference proteome</keyword>
<accession>M1W6Q2</accession>
<dbReference type="Proteomes" id="UP000016801">
    <property type="component" value="Unassembled WGS sequence"/>
</dbReference>
<organism evidence="1 2">
    <name type="scientific">Claviceps purpurea (strain 20.1)</name>
    <name type="common">Ergot fungus</name>
    <name type="synonym">Sphacelia segetum</name>
    <dbReference type="NCBI Taxonomy" id="1111077"/>
    <lineage>
        <taxon>Eukaryota</taxon>
        <taxon>Fungi</taxon>
        <taxon>Dikarya</taxon>
        <taxon>Ascomycota</taxon>
        <taxon>Pezizomycotina</taxon>
        <taxon>Sordariomycetes</taxon>
        <taxon>Hypocreomycetidae</taxon>
        <taxon>Hypocreales</taxon>
        <taxon>Clavicipitaceae</taxon>
        <taxon>Claviceps</taxon>
    </lineage>
</organism>
<dbReference type="OrthoDB" id="10562372at2759"/>
<name>M1W6Q2_CLAP2</name>
<gene>
    <name evidence="1" type="ORF">CPUR_01457</name>
</gene>
<evidence type="ECO:0000313" key="2">
    <source>
        <dbReference type="Proteomes" id="UP000016801"/>
    </source>
</evidence>
<dbReference type="AlphaFoldDB" id="M1W6Q2"/>
<reference evidence="1 2" key="1">
    <citation type="journal article" date="2013" name="PLoS Genet.">
        <title>Plant-symbiotic fungi as chemical engineers: Multi-genome analysis of the Clavicipitaceae reveals dynamics of alkaloid loci.</title>
        <authorList>
            <person name="Schardl C.L."/>
            <person name="Young C.A."/>
            <person name="Hesse U."/>
            <person name="Amyotte S.G."/>
            <person name="Andreeva K."/>
            <person name="Calie P.J."/>
            <person name="Fleetwood D.J."/>
            <person name="Haws D.C."/>
            <person name="Moore N."/>
            <person name="Oeser B."/>
            <person name="Panaccione D.G."/>
            <person name="Schweri K.K."/>
            <person name="Voisey C.R."/>
            <person name="Farman M.L."/>
            <person name="Jaromczyk J.W."/>
            <person name="Roe B.A."/>
            <person name="O'Sullivan D.M."/>
            <person name="Scott B."/>
            <person name="Tudzynski P."/>
            <person name="An Z."/>
            <person name="Arnaoudova E.G."/>
            <person name="Bullock C.T."/>
            <person name="Charlton N.D."/>
            <person name="Chen L."/>
            <person name="Cox M."/>
            <person name="Dinkins R.D."/>
            <person name="Florea S."/>
            <person name="Glenn A.E."/>
            <person name="Gordon A."/>
            <person name="Gueldener U."/>
            <person name="Harris D.R."/>
            <person name="Hollin W."/>
            <person name="Jaromczyk J."/>
            <person name="Johnson R.D."/>
            <person name="Khan A.K."/>
            <person name="Leistner E."/>
            <person name="Leuchtmann A."/>
            <person name="Li C."/>
            <person name="Liu J."/>
            <person name="Liu J."/>
            <person name="Liu M."/>
            <person name="Mace W."/>
            <person name="Machado C."/>
            <person name="Nagabhyru P."/>
            <person name="Pan J."/>
            <person name="Schmid J."/>
            <person name="Sugawara K."/>
            <person name="Steiner U."/>
            <person name="Takach J.E."/>
            <person name="Tanaka E."/>
            <person name="Webb J.S."/>
            <person name="Wilson E.V."/>
            <person name="Wiseman J.L."/>
            <person name="Yoshida R."/>
            <person name="Zeng Z."/>
        </authorList>
    </citation>
    <scope>NUCLEOTIDE SEQUENCE [LARGE SCALE GENOMIC DNA]</scope>
    <source>
        <strain evidence="1 2">20.1</strain>
    </source>
</reference>
<sequence length="88" mass="9728">MADLEFVWWGTACGWQLHVASCNCKQLRRAGDSWQQLAKHLDYDDDDDDDRHLELAISPGPESPNLSTFAALLPDLSLGLDGIGEMLA</sequence>